<evidence type="ECO:0000259" key="1">
    <source>
        <dbReference type="Pfam" id="PF05292"/>
    </source>
</evidence>
<feature type="domain" description="Malonyl-CoA decarboxylase C-terminal" evidence="1">
    <location>
        <begin position="172"/>
        <end position="413"/>
    </location>
</feature>
<dbReference type="PANTHER" id="PTHR28641:SF1">
    <property type="entry name" value="MALONYL-COA DECARBOXYLASE, MITOCHONDRIAL"/>
    <property type="match status" value="1"/>
</dbReference>
<dbReference type="Pfam" id="PF05292">
    <property type="entry name" value="MCD"/>
    <property type="match status" value="1"/>
</dbReference>
<reference evidence="3 4" key="1">
    <citation type="submission" date="2020-08" db="EMBL/GenBank/DDBJ databases">
        <title>Genomic Encyclopedia of Type Strains, Phase IV (KMG-IV): sequencing the most valuable type-strain genomes for metagenomic binning, comparative biology and taxonomic classification.</title>
        <authorList>
            <person name="Goeker M."/>
        </authorList>
    </citation>
    <scope>NUCLEOTIDE SEQUENCE [LARGE SCALE GENOMIC DNA]</scope>
    <source>
        <strain evidence="3 4">DSM 7050</strain>
    </source>
</reference>
<keyword evidence="3" id="KW-0456">Lyase</keyword>
<dbReference type="GO" id="GO:0050080">
    <property type="term" value="F:malonyl-CoA decarboxylase activity"/>
    <property type="evidence" value="ECO:0007669"/>
    <property type="project" value="UniProtKB-EC"/>
</dbReference>
<sequence length="453" mass="50246">MRAFDRESVFFGELFNGIAQRGRRLLWRPQSQAALPAEGIAGLAQKLISSRGEASGVALAADLLKAWRRLDNEARLEWFRTLMSAFGPDQKRLEAAVETWRSGHTAEAASHLATAAEPLRQELFRRINLAPGGTAALVAMRAELVRHLRQAPELEVVDRDFVHLFSSWFNRGFLMMTRIDWSSPASILEKIIRYEAVHEIHGWDDLRRRLQPTDRRCFAFVHPQMPDEPLIFVEVALTSGMPGSVDGLLAGDRSPLNQAEADTAVFYSISNTQVGLKGISFGSFLIKQVVEDLLRDLPNLRTFVTLSPIPGFAEWLSSYRQQASPDEAKLFQLLDEPDWHGDADIVETLAPVLTQAAATYLAAAKDAAARPLDPVARFHLGNGARLERLNASADLSPKGLKQSHGMMVNYLYDLPSIEANHEAFANKGEVAASKAVLKLLASERPARQPISHF</sequence>
<dbReference type="Proteomes" id="UP000539538">
    <property type="component" value="Unassembled WGS sequence"/>
</dbReference>
<dbReference type="InterPro" id="IPR038917">
    <property type="entry name" value="Malonyl_CoA_deC"/>
</dbReference>
<dbReference type="Gene3D" id="3.40.630.150">
    <property type="entry name" value="Malonyl-CoA decarboxylase, catalytic domain"/>
    <property type="match status" value="1"/>
</dbReference>
<dbReference type="EMBL" id="JACHOT010000005">
    <property type="protein sequence ID" value="MBB4652081.1"/>
    <property type="molecule type" value="Genomic_DNA"/>
</dbReference>
<proteinExistence type="predicted"/>
<dbReference type="InterPro" id="IPR007956">
    <property type="entry name" value="Malonyl_CoA_deC_C"/>
</dbReference>
<comment type="caution">
    <text evidence="3">The sequence shown here is derived from an EMBL/GenBank/DDBJ whole genome shotgun (WGS) entry which is preliminary data.</text>
</comment>
<gene>
    <name evidence="3" type="ORF">GGQ99_003854</name>
</gene>
<protein>
    <submittedName>
        <fullName evidence="3">Malonyl-CoA decarboxylase</fullName>
        <ecNumber evidence="3">4.1.1.9</ecNumber>
    </submittedName>
</protein>
<evidence type="ECO:0000259" key="2">
    <source>
        <dbReference type="Pfam" id="PF17408"/>
    </source>
</evidence>
<dbReference type="EC" id="4.1.1.9" evidence="3"/>
<accession>A0ABR6L801</accession>
<dbReference type="InterPro" id="IPR038351">
    <property type="entry name" value="MCD_N_sf"/>
</dbReference>
<dbReference type="RefSeq" id="WP_183263718.1">
    <property type="nucleotide sequence ID" value="NZ_BAAAVZ010000003.1"/>
</dbReference>
<dbReference type="InterPro" id="IPR042303">
    <property type="entry name" value="Malonyl_CoA_deC_C_sf"/>
</dbReference>
<keyword evidence="4" id="KW-1185">Reference proteome</keyword>
<evidence type="ECO:0000313" key="4">
    <source>
        <dbReference type="Proteomes" id="UP000539538"/>
    </source>
</evidence>
<dbReference type="Pfam" id="PF17408">
    <property type="entry name" value="MCD_N"/>
    <property type="match status" value="1"/>
</dbReference>
<organism evidence="3 4">
    <name type="scientific">Aminobacter niigataensis</name>
    <dbReference type="NCBI Taxonomy" id="83265"/>
    <lineage>
        <taxon>Bacteria</taxon>
        <taxon>Pseudomonadati</taxon>
        <taxon>Pseudomonadota</taxon>
        <taxon>Alphaproteobacteria</taxon>
        <taxon>Hyphomicrobiales</taxon>
        <taxon>Phyllobacteriaceae</taxon>
        <taxon>Aminobacter</taxon>
    </lineage>
</organism>
<evidence type="ECO:0000313" key="3">
    <source>
        <dbReference type="EMBL" id="MBB4652081.1"/>
    </source>
</evidence>
<dbReference type="PANTHER" id="PTHR28641">
    <property type="match status" value="1"/>
</dbReference>
<feature type="domain" description="Malonyl-CoA decarboxylase N-terminal" evidence="2">
    <location>
        <begin position="86"/>
        <end position="169"/>
    </location>
</feature>
<dbReference type="Gene3D" id="1.20.140.90">
    <property type="entry name" value="Malonyl-CoA decarboxylase, oligemerization domain"/>
    <property type="match status" value="1"/>
</dbReference>
<name>A0ABR6L801_9HYPH</name>
<dbReference type="InterPro" id="IPR035372">
    <property type="entry name" value="MCD_N"/>
</dbReference>